<dbReference type="InterPro" id="IPR000504">
    <property type="entry name" value="RRM_dom"/>
</dbReference>
<name>A0AAV2HSQ4_LYMST</name>
<dbReference type="PRINTS" id="PR00961">
    <property type="entry name" value="HUDSXLRNA"/>
</dbReference>
<dbReference type="AlphaFoldDB" id="A0AAV2HSQ4"/>
<evidence type="ECO:0000313" key="8">
    <source>
        <dbReference type="Proteomes" id="UP001497497"/>
    </source>
</evidence>
<dbReference type="InterPro" id="IPR002343">
    <property type="entry name" value="Hud_Sxl_RNA"/>
</dbReference>
<dbReference type="PANTHER" id="PTHR48025">
    <property type="entry name" value="OS02G0815200 PROTEIN"/>
    <property type="match status" value="1"/>
</dbReference>
<dbReference type="Gene3D" id="3.30.70.330">
    <property type="match status" value="3"/>
</dbReference>
<evidence type="ECO:0000256" key="3">
    <source>
        <dbReference type="ARBA" id="ARBA00022884"/>
    </source>
</evidence>
<dbReference type="InterPro" id="IPR035979">
    <property type="entry name" value="RBD_domain_sf"/>
</dbReference>
<dbReference type="SUPFAM" id="SSF54928">
    <property type="entry name" value="RNA-binding domain, RBD"/>
    <property type="match status" value="2"/>
</dbReference>
<dbReference type="Pfam" id="PF00076">
    <property type="entry name" value="RRM_1"/>
    <property type="match status" value="3"/>
</dbReference>
<dbReference type="FunFam" id="3.30.70.330:FF:000383">
    <property type="entry name" value="Sex lethal, isoform D"/>
    <property type="match status" value="2"/>
</dbReference>
<evidence type="ECO:0000256" key="5">
    <source>
        <dbReference type="PROSITE-ProRule" id="PRU00176"/>
    </source>
</evidence>
<dbReference type="FunFam" id="3.30.70.330:FF:000205">
    <property type="entry name" value="Sex lethal, isoform B"/>
    <property type="match status" value="1"/>
</dbReference>
<reference evidence="7 8" key="1">
    <citation type="submission" date="2024-04" db="EMBL/GenBank/DDBJ databases">
        <authorList>
            <consortium name="Genoscope - CEA"/>
            <person name="William W."/>
        </authorList>
    </citation>
    <scope>NUCLEOTIDE SEQUENCE [LARGE SCALE GENOMIC DNA]</scope>
</reference>
<accession>A0AAV2HSQ4</accession>
<evidence type="ECO:0000256" key="2">
    <source>
        <dbReference type="ARBA" id="ARBA00022737"/>
    </source>
</evidence>
<dbReference type="PROSITE" id="PS50102">
    <property type="entry name" value="RRM"/>
    <property type="match status" value="3"/>
</dbReference>
<keyword evidence="8" id="KW-1185">Reference proteome</keyword>
<sequence length="322" mass="35918">MEDQNDGNFFIDDSSSTNLIINYLPQTLSDDEFRSMFLSVGPIKSSKIVRDKATGYSYGFGFVDFQHAADAQRAIETLSGLQLQNKRIKVALARPGGDQIKGANLYIRNLPVHWKEGELNKIFDPFGKIIQSRVLVDLATGVSKRVGFVLYDTRDEAENAIKCLSGKTPDGCTEPIMIKFADDNTKKIKQGAVQYVPIPNFAAPGPMRNQMNRFQRFNPMAGNFNGSPGVPQAQQGGYTLFVYNIGFQATDRTLWQLFSPFGTVQKVNIMLDHEKNQCKGYGFVTMTNYQEAQNAINCLNGYFFQGRVLQVSFKGQNQPGPS</sequence>
<dbReference type="CDD" id="cd12377">
    <property type="entry name" value="RRM3_Hu"/>
    <property type="match status" value="1"/>
</dbReference>
<feature type="domain" description="RRM" evidence="6">
    <location>
        <begin position="103"/>
        <end position="183"/>
    </location>
</feature>
<dbReference type="InterPro" id="IPR012677">
    <property type="entry name" value="Nucleotide-bd_a/b_plait_sf"/>
</dbReference>
<dbReference type="GO" id="GO:0009967">
    <property type="term" value="P:positive regulation of signal transduction"/>
    <property type="evidence" value="ECO:0007669"/>
    <property type="project" value="UniProtKB-ARBA"/>
</dbReference>
<keyword evidence="4" id="KW-0539">Nucleus</keyword>
<dbReference type="GO" id="GO:0050686">
    <property type="term" value="P:negative regulation of mRNA processing"/>
    <property type="evidence" value="ECO:0007669"/>
    <property type="project" value="UniProtKB-ARBA"/>
</dbReference>
<dbReference type="SMART" id="SM00360">
    <property type="entry name" value="RRM"/>
    <property type="match status" value="3"/>
</dbReference>
<dbReference type="GO" id="GO:0003729">
    <property type="term" value="F:mRNA binding"/>
    <property type="evidence" value="ECO:0007669"/>
    <property type="project" value="UniProtKB-ARBA"/>
</dbReference>
<dbReference type="EMBL" id="CAXITT010000233">
    <property type="protein sequence ID" value="CAL1536580.1"/>
    <property type="molecule type" value="Genomic_DNA"/>
</dbReference>
<feature type="domain" description="RRM" evidence="6">
    <location>
        <begin position="238"/>
        <end position="316"/>
    </location>
</feature>
<dbReference type="Proteomes" id="UP001497497">
    <property type="component" value="Unassembled WGS sequence"/>
</dbReference>
<dbReference type="InterPro" id="IPR050502">
    <property type="entry name" value="Euk_RNA-bind_prot"/>
</dbReference>
<dbReference type="GO" id="GO:0010629">
    <property type="term" value="P:negative regulation of gene expression"/>
    <property type="evidence" value="ECO:0007669"/>
    <property type="project" value="UniProtKB-ARBA"/>
</dbReference>
<dbReference type="CDD" id="cd12649">
    <property type="entry name" value="RRM1_SXL"/>
    <property type="match status" value="1"/>
</dbReference>
<organism evidence="7 8">
    <name type="scientific">Lymnaea stagnalis</name>
    <name type="common">Great pond snail</name>
    <name type="synonym">Helix stagnalis</name>
    <dbReference type="NCBI Taxonomy" id="6523"/>
    <lineage>
        <taxon>Eukaryota</taxon>
        <taxon>Metazoa</taxon>
        <taxon>Spiralia</taxon>
        <taxon>Lophotrochozoa</taxon>
        <taxon>Mollusca</taxon>
        <taxon>Gastropoda</taxon>
        <taxon>Heterobranchia</taxon>
        <taxon>Euthyneura</taxon>
        <taxon>Panpulmonata</taxon>
        <taxon>Hygrophila</taxon>
        <taxon>Lymnaeoidea</taxon>
        <taxon>Lymnaeidae</taxon>
        <taxon>Lymnaea</taxon>
    </lineage>
</organism>
<evidence type="ECO:0000259" key="6">
    <source>
        <dbReference type="PROSITE" id="PS50102"/>
    </source>
</evidence>
<dbReference type="PANTHER" id="PTHR48025:SF1">
    <property type="entry name" value="RRM DOMAIN-CONTAINING PROTEIN"/>
    <property type="match status" value="1"/>
</dbReference>
<comment type="caution">
    <text evidence="7">The sequence shown here is derived from an EMBL/GenBank/DDBJ whole genome shotgun (WGS) entry which is preliminary data.</text>
</comment>
<evidence type="ECO:0000256" key="4">
    <source>
        <dbReference type="ARBA" id="ARBA00023242"/>
    </source>
</evidence>
<keyword evidence="3 5" id="KW-0694">RNA-binding</keyword>
<comment type="subcellular location">
    <subcellularLocation>
        <location evidence="1">Nucleus</location>
    </subcellularLocation>
</comment>
<gene>
    <name evidence="7" type="ORF">GSLYS_00010493001</name>
</gene>
<evidence type="ECO:0000256" key="1">
    <source>
        <dbReference type="ARBA" id="ARBA00004123"/>
    </source>
</evidence>
<evidence type="ECO:0000313" key="7">
    <source>
        <dbReference type="EMBL" id="CAL1536580.1"/>
    </source>
</evidence>
<proteinExistence type="predicted"/>
<feature type="domain" description="RRM" evidence="6">
    <location>
        <begin position="17"/>
        <end position="95"/>
    </location>
</feature>
<protein>
    <recommendedName>
        <fullName evidence="6">RRM domain-containing protein</fullName>
    </recommendedName>
</protein>
<dbReference type="GO" id="GO:1990904">
    <property type="term" value="C:ribonucleoprotein complex"/>
    <property type="evidence" value="ECO:0007669"/>
    <property type="project" value="InterPro"/>
</dbReference>
<keyword evidence="2" id="KW-0677">Repeat</keyword>
<dbReference type="GO" id="GO:0005634">
    <property type="term" value="C:nucleus"/>
    <property type="evidence" value="ECO:0007669"/>
    <property type="project" value="UniProtKB-SubCell"/>
</dbReference>
<dbReference type="GO" id="GO:0005737">
    <property type="term" value="C:cytoplasm"/>
    <property type="evidence" value="ECO:0007669"/>
    <property type="project" value="UniProtKB-ARBA"/>
</dbReference>